<dbReference type="RefSeq" id="XP_003012471.1">
    <property type="nucleotide sequence ID" value="XM_003012425.1"/>
</dbReference>
<organism evidence="4 5">
    <name type="scientific">Arthroderma benhamiae (strain ATCC MYA-4681 / CBS 112371)</name>
    <name type="common">Trichophyton mentagrophytes</name>
    <dbReference type="NCBI Taxonomy" id="663331"/>
    <lineage>
        <taxon>Eukaryota</taxon>
        <taxon>Fungi</taxon>
        <taxon>Dikarya</taxon>
        <taxon>Ascomycota</taxon>
        <taxon>Pezizomycotina</taxon>
        <taxon>Eurotiomycetes</taxon>
        <taxon>Eurotiomycetidae</taxon>
        <taxon>Onygenales</taxon>
        <taxon>Arthrodermataceae</taxon>
        <taxon>Trichophyton</taxon>
    </lineage>
</organism>
<dbReference type="InterPro" id="IPR001849">
    <property type="entry name" value="PH_domain"/>
</dbReference>
<dbReference type="SUPFAM" id="SSF50729">
    <property type="entry name" value="PH domain-like"/>
    <property type="match status" value="1"/>
</dbReference>
<dbReference type="SMART" id="SM00233">
    <property type="entry name" value="PH"/>
    <property type="match status" value="1"/>
</dbReference>
<dbReference type="Pfam" id="PF00169">
    <property type="entry name" value="PH"/>
    <property type="match status" value="1"/>
</dbReference>
<feature type="region of interest" description="Disordered" evidence="1">
    <location>
        <begin position="862"/>
        <end position="965"/>
    </location>
</feature>
<name>D4AZ11_ARTBC</name>
<reference evidence="5" key="1">
    <citation type="journal article" date="2011" name="Genome Biol.">
        <title>Comparative and functional genomics provide insights into the pathogenicity of dermatophytic fungi.</title>
        <authorList>
            <person name="Burmester A."/>
            <person name="Shelest E."/>
            <person name="Gloeckner G."/>
            <person name="Heddergott C."/>
            <person name="Schindler S."/>
            <person name="Staib P."/>
            <person name="Heidel A."/>
            <person name="Felder M."/>
            <person name="Petzold A."/>
            <person name="Szafranski K."/>
            <person name="Feuermann M."/>
            <person name="Pedruzzi I."/>
            <person name="Priebe S."/>
            <person name="Groth M."/>
            <person name="Winkler R."/>
            <person name="Li W."/>
            <person name="Kniemeyer O."/>
            <person name="Schroeckh V."/>
            <person name="Hertweck C."/>
            <person name="Hube B."/>
            <person name="White T.C."/>
            <person name="Platzer M."/>
            <person name="Guthke R."/>
            <person name="Heitman J."/>
            <person name="Woestemeyer J."/>
            <person name="Zipfel P.F."/>
            <person name="Monod M."/>
            <person name="Brakhage A.A."/>
        </authorList>
    </citation>
    <scope>NUCLEOTIDE SEQUENCE [LARGE SCALE GENOMIC DNA]</scope>
    <source>
        <strain evidence="5">ATCC MYA-4681 / CBS 112371</strain>
    </source>
</reference>
<dbReference type="EMBL" id="ABSU01000019">
    <property type="protein sequence ID" value="EFE31831.1"/>
    <property type="molecule type" value="Genomic_DNA"/>
</dbReference>
<dbReference type="Gene3D" id="2.30.29.30">
    <property type="entry name" value="Pleckstrin-homology domain (PH domain)/Phosphotyrosine-binding domain (PTB)"/>
    <property type="match status" value="1"/>
</dbReference>
<evidence type="ECO:0000313" key="5">
    <source>
        <dbReference type="Proteomes" id="UP000008866"/>
    </source>
</evidence>
<proteinExistence type="predicted"/>
<feature type="region of interest" description="Disordered" evidence="1">
    <location>
        <begin position="366"/>
        <end position="399"/>
    </location>
</feature>
<dbReference type="AlphaFoldDB" id="D4AZ11"/>
<dbReference type="InterPro" id="IPR011993">
    <property type="entry name" value="PH-like_dom_sf"/>
</dbReference>
<comment type="caution">
    <text evidence="4">The sequence shown here is derived from an EMBL/GenBank/DDBJ whole genome shotgun (WGS) entry which is preliminary data.</text>
</comment>
<dbReference type="KEGG" id="abe:ARB_01431"/>
<feature type="compositionally biased region" description="Low complexity" evidence="1">
    <location>
        <begin position="941"/>
        <end position="950"/>
    </location>
</feature>
<dbReference type="InterPro" id="IPR001660">
    <property type="entry name" value="SAM"/>
</dbReference>
<dbReference type="Gene3D" id="1.10.150.50">
    <property type="entry name" value="Transcription Factor, Ets-1"/>
    <property type="match status" value="1"/>
</dbReference>
<dbReference type="InterPro" id="IPR013761">
    <property type="entry name" value="SAM/pointed_sf"/>
</dbReference>
<dbReference type="GeneID" id="9520202"/>
<evidence type="ECO:0000256" key="1">
    <source>
        <dbReference type="SAM" id="MobiDB-lite"/>
    </source>
</evidence>
<dbReference type="PROSITE" id="PS50003">
    <property type="entry name" value="PH_DOMAIN"/>
    <property type="match status" value="1"/>
</dbReference>
<evidence type="ECO:0000259" key="3">
    <source>
        <dbReference type="PROSITE" id="PS50105"/>
    </source>
</evidence>
<dbReference type="Proteomes" id="UP000008866">
    <property type="component" value="Unassembled WGS sequence"/>
</dbReference>
<dbReference type="eggNOG" id="ENOG502SEFA">
    <property type="taxonomic scope" value="Eukaryota"/>
</dbReference>
<feature type="region of interest" description="Disordered" evidence="1">
    <location>
        <begin position="573"/>
        <end position="619"/>
    </location>
</feature>
<dbReference type="SMART" id="SM00454">
    <property type="entry name" value="SAM"/>
    <property type="match status" value="1"/>
</dbReference>
<accession>D4AZ11</accession>
<dbReference type="HOGENOM" id="CLU_009306_0_0_1"/>
<evidence type="ECO:0000313" key="4">
    <source>
        <dbReference type="EMBL" id="EFE31831.1"/>
    </source>
</evidence>
<keyword evidence="5" id="KW-1185">Reference proteome</keyword>
<protein>
    <submittedName>
        <fullName evidence="4">SAM and PH domain protein (Boi1), putative</fullName>
    </submittedName>
</protein>
<dbReference type="SUPFAM" id="SSF47769">
    <property type="entry name" value="SAM/Pointed domain"/>
    <property type="match status" value="1"/>
</dbReference>
<evidence type="ECO:0000259" key="2">
    <source>
        <dbReference type="PROSITE" id="PS50003"/>
    </source>
</evidence>
<feature type="domain" description="SAM" evidence="3">
    <location>
        <begin position="496"/>
        <end position="560"/>
    </location>
</feature>
<sequence length="1117" mass="124900">MQAEYSIYNVLAYPALEEGIYIQCTSCMHPAYTEELVTASVPSLFFKLRMSMYSVSMYEQTDMLLQVVSISGLPVPYTYIPILIPILKPPFFLEGKKKKRFLKNKCTDQKSTSVYGVVHTNDTLVAGGSQNGTFLLATEDPEKRRRMSGLGTGRFPKRRLLVIFPPSPTTYPPSSRERERDRDLVSPWAASSYEFLKKDIYPQPPSRSWPPSPPPSIEHSIANGGWSRQTLVVGSDIFIPGERLLHFFSLPSHAVDCCSTYNTPSVPGFREYRIGLVAVDLPRLSTVVKQGEDISIHTCQRLPDIETRSLCCRPFCSFSLDPASCIQMFPPVNNNQTIDYMMRRSSFNSRPLSEATEIQDLDYEVEYSEPESPRRSIESFGTDSATTLSLSDEPPTPGPYEARAFELPSRNLSKPVQGPSGPHLFRGSMDSTMLEKPAVEEWQLSMSPVSLEDIKVPMWAPQERRSSEPAQIPEIPRTSTRMSHQKQNNPSFVQNWTPTQVAEWMYEVGVEDSMVERFIQNDISGAVLLDLHIDDLKELDIQSFGKRHYLMNMIQTLRNATDPNSIPELARVNSSMSNSPPLAKADSPECTTYASPDGGARHSPPAPKRRGRRNRVISEEDIISPAESVSIVAIEQLLPKPHKCSKGENCSKYQKRQRKLARIAKQFPNEFALIDGELVATTNQVVPPTPAMTQISRKSDAAPSLVASSDVLGPGLLPDLHPELQLNAENLNGVRPRDPQENVRQFLTFQHMHSPDLNSASTNQPLEMFPPLPSQEQPVHVSNQLRSLPKLTIPNQTQSVSDPASALRTVTPSMGARVVNSPTATQEYNPYAFDDNNTYRHGTPFSEMDVPITAVPVEPLAREASQSVPPGMRYGNIPTRQHQTPEPPVRSRSTRPERHRRHPSVNTMTPLHEIESLSPIENPSDMDAATKPQPPVTQQPGSTGSSSSSSAQKDPDVTHSGWMKKRRTTRLLRHEWQDAHFTLKGTILAMHKDEFDTHRHSRALESIDVDDYAVACSSLASNSKLTAAFKRSVLRKAANLNNNSYKGMDETAFAFSLIPATKPTERKSIFTANGKNHHFAVKTRDERINWMRELMLAKALKKGKEAGNEIKMNGNFI</sequence>
<dbReference type="CDD" id="cd09535">
    <property type="entry name" value="SAM_BOI-like_fungal"/>
    <property type="match status" value="1"/>
</dbReference>
<feature type="compositionally biased region" description="Polar residues" evidence="1">
    <location>
        <begin position="381"/>
        <end position="390"/>
    </location>
</feature>
<gene>
    <name evidence="4" type="ORF">ARB_01431</name>
</gene>
<dbReference type="Pfam" id="PF07647">
    <property type="entry name" value="SAM_2"/>
    <property type="match status" value="1"/>
</dbReference>
<dbReference type="PROSITE" id="PS50105">
    <property type="entry name" value="SAM_DOMAIN"/>
    <property type="match status" value="1"/>
</dbReference>
<feature type="domain" description="PH" evidence="2">
    <location>
        <begin position="956"/>
        <end position="1099"/>
    </location>
</feature>